<feature type="transmembrane region" description="Helical" evidence="8">
    <location>
        <begin position="1256"/>
        <end position="1278"/>
    </location>
</feature>
<feature type="domain" description="PGG" evidence="9">
    <location>
        <begin position="1168"/>
        <end position="1275"/>
    </location>
</feature>
<feature type="transmembrane region" description="Helical" evidence="8">
    <location>
        <begin position="1215"/>
        <end position="1236"/>
    </location>
</feature>
<keyword evidence="4 8" id="KW-1133">Transmembrane helix</keyword>
<evidence type="ECO:0000259" key="9">
    <source>
        <dbReference type="Pfam" id="PF13962"/>
    </source>
</evidence>
<keyword evidence="6 8" id="KW-0472">Membrane</keyword>
<dbReference type="EMBL" id="JAGGNH010000008">
    <property type="protein sequence ID" value="KAJ0966128.1"/>
    <property type="molecule type" value="Genomic_DNA"/>
</dbReference>
<name>A0A9D5C4E0_9LILI</name>
<feature type="transmembrane region" description="Helical" evidence="8">
    <location>
        <begin position="567"/>
        <end position="587"/>
    </location>
</feature>
<reference evidence="10" key="1">
    <citation type="submission" date="2021-03" db="EMBL/GenBank/DDBJ databases">
        <authorList>
            <person name="Li Z."/>
            <person name="Yang C."/>
        </authorList>
    </citation>
    <scope>NUCLEOTIDE SEQUENCE</scope>
    <source>
        <strain evidence="10">Dzin_1.0</strain>
        <tissue evidence="10">Leaf</tissue>
    </source>
</reference>
<dbReference type="Gene3D" id="1.25.40.20">
    <property type="entry name" value="Ankyrin repeat-containing domain"/>
    <property type="match status" value="4"/>
</dbReference>
<dbReference type="PROSITE" id="PS50088">
    <property type="entry name" value="ANK_REPEAT"/>
    <property type="match status" value="3"/>
</dbReference>
<comment type="subcellular location">
    <subcellularLocation>
        <location evidence="1">Membrane</location>
        <topology evidence="1">Multi-pass membrane protein</topology>
    </subcellularLocation>
</comment>
<reference evidence="10" key="2">
    <citation type="journal article" date="2022" name="Hortic Res">
        <title>The genome of Dioscorea zingiberensis sheds light on the biosynthesis, origin and evolution of the medicinally important diosgenin saponins.</title>
        <authorList>
            <person name="Li Y."/>
            <person name="Tan C."/>
            <person name="Li Z."/>
            <person name="Guo J."/>
            <person name="Li S."/>
            <person name="Chen X."/>
            <person name="Wang C."/>
            <person name="Dai X."/>
            <person name="Yang H."/>
            <person name="Song W."/>
            <person name="Hou L."/>
            <person name="Xu J."/>
            <person name="Tong Z."/>
            <person name="Xu A."/>
            <person name="Yuan X."/>
            <person name="Wang W."/>
            <person name="Yang Q."/>
            <person name="Chen L."/>
            <person name="Sun Z."/>
            <person name="Wang K."/>
            <person name="Pan B."/>
            <person name="Chen J."/>
            <person name="Bao Y."/>
            <person name="Liu F."/>
            <person name="Qi X."/>
            <person name="Gang D.R."/>
            <person name="Wen J."/>
            <person name="Li J."/>
        </authorList>
    </citation>
    <scope>NUCLEOTIDE SEQUENCE</scope>
    <source>
        <strain evidence="10">Dzin_1.0</strain>
    </source>
</reference>
<dbReference type="GO" id="GO:0005886">
    <property type="term" value="C:plasma membrane"/>
    <property type="evidence" value="ECO:0007669"/>
    <property type="project" value="TreeGrafter"/>
</dbReference>
<keyword evidence="11" id="KW-1185">Reference proteome</keyword>
<feature type="repeat" description="ANK" evidence="7">
    <location>
        <begin position="281"/>
        <end position="313"/>
    </location>
</feature>
<dbReference type="InterPro" id="IPR002110">
    <property type="entry name" value="Ankyrin_rpt"/>
</dbReference>
<gene>
    <name evidence="10" type="ORF">J5N97_027266</name>
</gene>
<evidence type="ECO:0000256" key="7">
    <source>
        <dbReference type="PROSITE-ProRule" id="PRU00023"/>
    </source>
</evidence>
<dbReference type="Pfam" id="PF13962">
    <property type="entry name" value="PGG"/>
    <property type="match status" value="2"/>
</dbReference>
<evidence type="ECO:0000256" key="5">
    <source>
        <dbReference type="ARBA" id="ARBA00023043"/>
    </source>
</evidence>
<evidence type="ECO:0000256" key="6">
    <source>
        <dbReference type="ARBA" id="ARBA00023136"/>
    </source>
</evidence>
<evidence type="ECO:0000256" key="8">
    <source>
        <dbReference type="SAM" id="Phobius"/>
    </source>
</evidence>
<evidence type="ECO:0000256" key="3">
    <source>
        <dbReference type="ARBA" id="ARBA00022737"/>
    </source>
</evidence>
<evidence type="ECO:0000256" key="2">
    <source>
        <dbReference type="ARBA" id="ARBA00022692"/>
    </source>
</evidence>
<organism evidence="10 11">
    <name type="scientific">Dioscorea zingiberensis</name>
    <dbReference type="NCBI Taxonomy" id="325984"/>
    <lineage>
        <taxon>Eukaryota</taxon>
        <taxon>Viridiplantae</taxon>
        <taxon>Streptophyta</taxon>
        <taxon>Embryophyta</taxon>
        <taxon>Tracheophyta</taxon>
        <taxon>Spermatophyta</taxon>
        <taxon>Magnoliopsida</taxon>
        <taxon>Liliopsida</taxon>
        <taxon>Dioscoreales</taxon>
        <taxon>Dioscoreaceae</taxon>
        <taxon>Dioscorea</taxon>
    </lineage>
</organism>
<feature type="domain" description="PGG" evidence="9">
    <location>
        <begin position="484"/>
        <end position="584"/>
    </location>
</feature>
<feature type="transmembrane region" description="Helical" evidence="8">
    <location>
        <begin position="531"/>
        <end position="555"/>
    </location>
</feature>
<feature type="transmembrane region" description="Helical" evidence="8">
    <location>
        <begin position="593"/>
        <end position="615"/>
    </location>
</feature>
<accession>A0A9D5C4E0</accession>
<dbReference type="InterPro" id="IPR026961">
    <property type="entry name" value="PGG_dom"/>
</dbReference>
<dbReference type="Proteomes" id="UP001085076">
    <property type="component" value="Miscellaneous, Linkage group lg08"/>
</dbReference>
<dbReference type="OrthoDB" id="1847170at2759"/>
<comment type="caution">
    <text evidence="10">The sequence shown here is derived from an EMBL/GenBank/DDBJ whole genome shotgun (WGS) entry which is preliminary data.</text>
</comment>
<sequence>MRPQRRHMEIELFEAASSGDVQTFRSLLSPGPADHSVELPSSDVEATVVIHTEGDATLHAAAATAEESKLEMIFGVTVGGNTVLHIAAQHGHLDLAKEVCHREPSLVAAVNTRLETPLHCCVREGHVHIVSLIIDTARSCRVGGAYGLLDVLRARNVHGETALHEASRFGHELVAKKLIEADNELASFVSEGMSTTLSPADMIKDAAADKQLIYSADYDPGLPFHVNDTSMSPLYLAVMTKSHSTVEALLQHDSSSFAGPGEITRMILKWKPVLGRVVDESHSTPLHYVAVDGNREMARILLEHDPSTAYISDKDGYFPIHVAAGMNRVEVVCEILDQCPDSFELVDHKGRSFLHVVVERNCFLVAIIILKRKKLRNLQMLLNQRDNCGDTPLHLVVTSDNMPYIPTFDRLIPLNRAIIPMNNLGLTPLDLSLESKPGMQSKHIARELVTELLVNCGAIISPRRLDHQIQWSNKAFNEEMELKKVTSMAKNLAIISVLIATVTFAAGFTIPGGYKSDDGTSIMAKKYPFKVFLISNAFALFLSLIATMQIIHSHLQRYHVYWSLEMLFNSFVYMCMSFGMATLVVIAPRDRVIGFLVCILSLVAPFCIGFVDWVLVNLKRLIILLESKVLRRSKVDPRTMNYWLLRCKRTASKYSLLDKTDPCQLGVYGREMRPQRRHMEIALFEAARSGDVQTFRSILSARPADHSTVELFPSSHDFEATVVILHAADHEEESKEKIFGVTVGGNTVLHIAAQHGHLDLAKEGCSREPSLVAAVNTRLETPLHCCAREGHDHIVSHIIDTARSGIDEEDYDWLSVLRARNVQGETALHEALRFGHELVAKKLIEADNELASFVSEGMSTTLSPADMIKDAAADHKQLIYSADYDAGLAFPVSTDTRMSPLYLAVMTKSHSAVEALLQHDSSAFAGPGGRTALHAAVTRCQEITRMLLKWKPVLGRVVDESHSTPLHYAAANGDREMAHILLEHDPSVAYISDKDGYFPIHVAAGMDHVDVICEILDQCPDSCELVDHNGRSFLHVAAERSSGFLVVELIVNRKKRDLEMLMLNQRDNYGDTPMHLALRDNRALLTFTGLLKNRSAEISIMNNLGLTPLDLSILSLISKPGLGHAYNAREVVTGLLVNCGAIMSPRRLDHEIQWSYNKAYNEEMEVEKVTSMAKNVAIVSVLIATVSFAAGFTIPGGYKSDEGTSIMANKYPFKVFLISNVFALLLSLIATMRVTFIGIPSVDISLQMRGLNRSMWMLRCSVACMCMSFGMATLVVIAPKDRRIGYLRNGGLMIRSSSKVADPRAMKYWPLPDKRTGSNDSLVDELFSKLLSLLHKLASKLLGLSENEILWKFVSSSEDLVRKDKAFPRLFISAHGLLGCSASSLTITTSRFGCCFLLHINL</sequence>
<dbReference type="PROSITE" id="PS50297">
    <property type="entry name" value="ANK_REP_REGION"/>
    <property type="match status" value="2"/>
</dbReference>
<proteinExistence type="predicted"/>
<feature type="repeat" description="ANK" evidence="7">
    <location>
        <begin position="1069"/>
        <end position="1103"/>
    </location>
</feature>
<feature type="transmembrane region" description="Helical" evidence="8">
    <location>
        <begin position="492"/>
        <end position="511"/>
    </location>
</feature>
<dbReference type="PANTHER" id="PTHR24186">
    <property type="entry name" value="PROTEIN PHOSPHATASE 1 REGULATORY SUBUNIT"/>
    <property type="match status" value="1"/>
</dbReference>
<evidence type="ECO:0000313" key="10">
    <source>
        <dbReference type="EMBL" id="KAJ0966128.1"/>
    </source>
</evidence>
<evidence type="ECO:0000256" key="1">
    <source>
        <dbReference type="ARBA" id="ARBA00004141"/>
    </source>
</evidence>
<dbReference type="InterPro" id="IPR036770">
    <property type="entry name" value="Ankyrin_rpt-contain_sf"/>
</dbReference>
<dbReference type="SUPFAM" id="SSF48403">
    <property type="entry name" value="Ankyrin repeat"/>
    <property type="match status" value="2"/>
</dbReference>
<feature type="transmembrane region" description="Helical" evidence="8">
    <location>
        <begin position="1176"/>
        <end position="1195"/>
    </location>
</feature>
<dbReference type="SMART" id="SM00248">
    <property type="entry name" value="ANK"/>
    <property type="match status" value="17"/>
</dbReference>
<evidence type="ECO:0000313" key="11">
    <source>
        <dbReference type="Proteomes" id="UP001085076"/>
    </source>
</evidence>
<dbReference type="Pfam" id="PF12796">
    <property type="entry name" value="Ank_2"/>
    <property type="match status" value="5"/>
</dbReference>
<feature type="repeat" description="ANK" evidence="7">
    <location>
        <begin position="961"/>
        <end position="993"/>
    </location>
</feature>
<keyword evidence="3" id="KW-0677">Repeat</keyword>
<evidence type="ECO:0000256" key="4">
    <source>
        <dbReference type="ARBA" id="ARBA00022989"/>
    </source>
</evidence>
<keyword evidence="5 7" id="KW-0040">ANK repeat</keyword>
<dbReference type="PANTHER" id="PTHR24186:SF50">
    <property type="entry name" value="ANKYRIN REPEAT-CONTAINING PROTEIN ITN1-LIKE ISOFORM X1"/>
    <property type="match status" value="1"/>
</dbReference>
<keyword evidence="2 8" id="KW-0812">Transmembrane</keyword>
<protein>
    <recommendedName>
        <fullName evidence="9">PGG domain-containing protein</fullName>
    </recommendedName>
</protein>